<keyword evidence="4" id="KW-0675">Receptor</keyword>
<dbReference type="GO" id="GO:0002250">
    <property type="term" value="P:adaptive immune response"/>
    <property type="evidence" value="ECO:0007669"/>
    <property type="project" value="UniProtKB-KW"/>
</dbReference>
<dbReference type="InterPro" id="IPR013106">
    <property type="entry name" value="Ig_V-set"/>
</dbReference>
<dbReference type="GO" id="GO:0042605">
    <property type="term" value="F:peptide antigen binding"/>
    <property type="evidence" value="ECO:0007669"/>
    <property type="project" value="TreeGrafter"/>
</dbReference>
<evidence type="ECO:0000259" key="8">
    <source>
        <dbReference type="PROSITE" id="PS50835"/>
    </source>
</evidence>
<protein>
    <recommendedName>
        <fullName evidence="8">Ig-like domain-containing protein</fullName>
    </recommendedName>
</protein>
<feature type="signal peptide" evidence="7">
    <location>
        <begin position="1"/>
        <end position="22"/>
    </location>
</feature>
<keyword evidence="3" id="KW-1064">Adaptive immunity</keyword>
<organism evidence="9 10">
    <name type="scientific">Leptobrachium leishanense</name>
    <name type="common">Leishan spiny toad</name>
    <dbReference type="NCBI Taxonomy" id="445787"/>
    <lineage>
        <taxon>Eukaryota</taxon>
        <taxon>Metazoa</taxon>
        <taxon>Chordata</taxon>
        <taxon>Craniata</taxon>
        <taxon>Vertebrata</taxon>
        <taxon>Euteleostomi</taxon>
        <taxon>Amphibia</taxon>
        <taxon>Batrachia</taxon>
        <taxon>Anura</taxon>
        <taxon>Pelobatoidea</taxon>
        <taxon>Megophryidae</taxon>
        <taxon>Leptobrachium</taxon>
    </lineage>
</organism>
<keyword evidence="10" id="KW-1185">Reference proteome</keyword>
<dbReference type="InterPro" id="IPR007110">
    <property type="entry name" value="Ig-like_dom"/>
</dbReference>
<reference evidence="9" key="2">
    <citation type="submission" date="2025-09" db="UniProtKB">
        <authorList>
            <consortium name="Ensembl"/>
        </authorList>
    </citation>
    <scope>IDENTIFICATION</scope>
</reference>
<reference evidence="9" key="1">
    <citation type="submission" date="2025-08" db="UniProtKB">
        <authorList>
            <consortium name="Ensembl"/>
        </authorList>
    </citation>
    <scope>IDENTIFICATION</scope>
</reference>
<keyword evidence="5" id="KW-0393">Immunoglobulin domain</keyword>
<dbReference type="Proteomes" id="UP000694569">
    <property type="component" value="Unplaced"/>
</dbReference>
<dbReference type="Gene3D" id="2.60.40.10">
    <property type="entry name" value="Immunoglobulins"/>
    <property type="match status" value="1"/>
</dbReference>
<dbReference type="PANTHER" id="PTHR19343">
    <property type="entry name" value="T CELL RECEPTOR ALPHA VARIABLE 1-2"/>
    <property type="match status" value="1"/>
</dbReference>
<dbReference type="PANTHER" id="PTHR19343:SF13">
    <property type="entry name" value="T CELL RECEPTOR ALPHA VARIABLE 21"/>
    <property type="match status" value="1"/>
</dbReference>
<dbReference type="AlphaFoldDB" id="A0A8C5MAP5"/>
<evidence type="ECO:0000256" key="7">
    <source>
        <dbReference type="SAM" id="SignalP"/>
    </source>
</evidence>
<dbReference type="Ensembl" id="ENSLLET00000009624.1">
    <property type="protein sequence ID" value="ENSLLEP00000009265.1"/>
    <property type="gene ID" value="ENSLLEG00000005913.1"/>
</dbReference>
<keyword evidence="2" id="KW-0391">Immunity</keyword>
<evidence type="ECO:0000256" key="3">
    <source>
        <dbReference type="ARBA" id="ARBA00023130"/>
    </source>
</evidence>
<dbReference type="InterPro" id="IPR013783">
    <property type="entry name" value="Ig-like_fold"/>
</dbReference>
<dbReference type="OrthoDB" id="8947657at2759"/>
<feature type="domain" description="Ig-like" evidence="8">
    <location>
        <begin position="24"/>
        <end position="119"/>
    </location>
</feature>
<evidence type="ECO:0000256" key="1">
    <source>
        <dbReference type="ARBA" id="ARBA00022729"/>
    </source>
</evidence>
<sequence length="119" mass="13776">TNYNHLICFMIFPDFFLDCVNCKEQVTQVPPFAAVFEGDRFIATCTYDTSNFYSLHWYKQNAGEGLSPLIVQVKSEKVQKERFTYELRTQEKLSTPSDSGTYYCALRPTLCSDDKKDVQ</sequence>
<dbReference type="GO" id="GO:0042101">
    <property type="term" value="C:T cell receptor complex"/>
    <property type="evidence" value="ECO:0007669"/>
    <property type="project" value="UniProtKB-KW"/>
</dbReference>
<feature type="chain" id="PRO_5034744658" description="Ig-like domain-containing protein" evidence="7">
    <location>
        <begin position="23"/>
        <end position="119"/>
    </location>
</feature>
<name>A0A8C5MAP5_9ANUR</name>
<dbReference type="PROSITE" id="PS50835">
    <property type="entry name" value="IG_LIKE"/>
    <property type="match status" value="1"/>
</dbReference>
<dbReference type="SUPFAM" id="SSF48726">
    <property type="entry name" value="Immunoglobulin"/>
    <property type="match status" value="1"/>
</dbReference>
<evidence type="ECO:0000256" key="6">
    <source>
        <dbReference type="ARBA" id="ARBA00043266"/>
    </source>
</evidence>
<dbReference type="Pfam" id="PF07686">
    <property type="entry name" value="V-set"/>
    <property type="match status" value="1"/>
</dbReference>
<evidence type="ECO:0000256" key="5">
    <source>
        <dbReference type="ARBA" id="ARBA00023319"/>
    </source>
</evidence>
<proteinExistence type="predicted"/>
<evidence type="ECO:0000256" key="2">
    <source>
        <dbReference type="ARBA" id="ARBA00022859"/>
    </source>
</evidence>
<accession>A0A8C5MAP5</accession>
<evidence type="ECO:0000256" key="4">
    <source>
        <dbReference type="ARBA" id="ARBA00023170"/>
    </source>
</evidence>
<keyword evidence="6" id="KW-1279">T cell receptor</keyword>
<keyword evidence="1 7" id="KW-0732">Signal</keyword>
<dbReference type="GeneTree" id="ENSGT01070000257326"/>
<evidence type="ECO:0000313" key="9">
    <source>
        <dbReference type="Ensembl" id="ENSLLEP00000009265.1"/>
    </source>
</evidence>
<dbReference type="InterPro" id="IPR051006">
    <property type="entry name" value="TCR_variable_domain"/>
</dbReference>
<evidence type="ECO:0000313" key="10">
    <source>
        <dbReference type="Proteomes" id="UP000694569"/>
    </source>
</evidence>
<dbReference type="InterPro" id="IPR036179">
    <property type="entry name" value="Ig-like_dom_sf"/>
</dbReference>